<proteinExistence type="inferred from homology"/>
<comment type="caution">
    <text evidence="13">The sequence shown here is derived from an EMBL/GenBank/DDBJ whole genome shotgun (WGS) entry which is preliminary data.</text>
</comment>
<feature type="compositionally biased region" description="Basic residues" evidence="9">
    <location>
        <begin position="561"/>
        <end position="571"/>
    </location>
</feature>
<dbReference type="AlphaFoldDB" id="A0A2H9TQZ4"/>
<keyword evidence="3 8" id="KW-0698">rRNA processing</keyword>
<dbReference type="Pfam" id="PF07780">
    <property type="entry name" value="Spb1_C"/>
    <property type="match status" value="1"/>
</dbReference>
<keyword evidence="7 8" id="KW-0539">Nucleus</keyword>
<feature type="domain" description="DUF3381" evidence="12">
    <location>
        <begin position="235"/>
        <end position="383"/>
    </location>
</feature>
<keyword evidence="2 8" id="KW-0690">Ribosome biogenesis</keyword>
<evidence type="ECO:0000259" key="10">
    <source>
        <dbReference type="Pfam" id="PF01728"/>
    </source>
</evidence>
<feature type="binding site" evidence="8">
    <location>
        <position position="76"/>
    </location>
    <ligand>
        <name>S-adenosyl-L-methionine</name>
        <dbReference type="ChEBI" id="CHEBI:59789"/>
    </ligand>
</feature>
<dbReference type="GO" id="GO:0016435">
    <property type="term" value="F:rRNA (guanine) methyltransferase activity"/>
    <property type="evidence" value="ECO:0007669"/>
    <property type="project" value="EnsemblFungi"/>
</dbReference>
<keyword evidence="6 8" id="KW-0949">S-adenosyl-L-methionine</keyword>
<reference evidence="13 14" key="1">
    <citation type="submission" date="2016-10" db="EMBL/GenBank/DDBJ databases">
        <title>The genome of Paramicrosporidium saccamoebae is the missing link in understanding Cryptomycota and Microsporidia evolution.</title>
        <authorList>
            <person name="Quandt C.A."/>
            <person name="Beaudet D."/>
            <person name="Corsaro D."/>
            <person name="Michel R."/>
            <person name="Corradi N."/>
            <person name="James T."/>
        </authorList>
    </citation>
    <scope>NUCLEOTIDE SEQUENCE [LARGE SCALE GENOMIC DNA]</scope>
    <source>
        <strain evidence="13 14">KSL3</strain>
    </source>
</reference>
<dbReference type="GO" id="GO:0000466">
    <property type="term" value="P:maturation of 5.8S rRNA from tricistronic rRNA transcript (SSU-rRNA, 5.8S rRNA, LSU-rRNA)"/>
    <property type="evidence" value="ECO:0007669"/>
    <property type="project" value="EnsemblFungi"/>
</dbReference>
<evidence type="ECO:0000256" key="5">
    <source>
        <dbReference type="ARBA" id="ARBA00022679"/>
    </source>
</evidence>
<feature type="region of interest" description="Disordered" evidence="9">
    <location>
        <begin position="744"/>
        <end position="808"/>
    </location>
</feature>
<feature type="binding site" evidence="8">
    <location>
        <position position="92"/>
    </location>
    <ligand>
        <name>S-adenosyl-L-methionine</name>
        <dbReference type="ChEBI" id="CHEBI:59789"/>
    </ligand>
</feature>
<feature type="binding site" evidence="8">
    <location>
        <position position="56"/>
    </location>
    <ligand>
        <name>S-adenosyl-L-methionine</name>
        <dbReference type="ChEBI" id="CHEBI:59789"/>
    </ligand>
</feature>
<evidence type="ECO:0000256" key="6">
    <source>
        <dbReference type="ARBA" id="ARBA00022691"/>
    </source>
</evidence>
<comment type="similarity">
    <text evidence="8">Belongs to the class I-like SAM-binding methyltransferase superfamily. RNA methyltransferase RlmE family. SPB1 subfamily.</text>
</comment>
<dbReference type="InterPro" id="IPR024576">
    <property type="entry name" value="rRNA_MeTfrase_Spb1_DUF3381"/>
</dbReference>
<feature type="binding site" evidence="8">
    <location>
        <position position="117"/>
    </location>
    <ligand>
        <name>S-adenosyl-L-methionine</name>
        <dbReference type="ChEBI" id="CHEBI:59789"/>
    </ligand>
</feature>
<dbReference type="EMBL" id="MTSL01000003">
    <property type="protein sequence ID" value="PJF20164.1"/>
    <property type="molecule type" value="Genomic_DNA"/>
</dbReference>
<feature type="compositionally biased region" description="Basic and acidic residues" evidence="9">
    <location>
        <begin position="781"/>
        <end position="793"/>
    </location>
</feature>
<feature type="binding site" evidence="8">
    <location>
        <position position="58"/>
    </location>
    <ligand>
        <name>S-adenosyl-L-methionine</name>
        <dbReference type="ChEBI" id="CHEBI:59789"/>
    </ligand>
</feature>
<dbReference type="InterPro" id="IPR029063">
    <property type="entry name" value="SAM-dependent_MTases_sf"/>
</dbReference>
<organism evidence="13 14">
    <name type="scientific">Paramicrosporidium saccamoebae</name>
    <dbReference type="NCBI Taxonomy" id="1246581"/>
    <lineage>
        <taxon>Eukaryota</taxon>
        <taxon>Fungi</taxon>
        <taxon>Fungi incertae sedis</taxon>
        <taxon>Cryptomycota</taxon>
        <taxon>Cryptomycota incertae sedis</taxon>
        <taxon>Paramicrosporidium</taxon>
    </lineage>
</organism>
<dbReference type="PANTHER" id="PTHR10920">
    <property type="entry name" value="RIBOSOMAL RNA METHYLTRANSFERASE"/>
    <property type="match status" value="1"/>
</dbReference>
<dbReference type="Pfam" id="PF01728">
    <property type="entry name" value="FtsJ"/>
    <property type="match status" value="1"/>
</dbReference>
<dbReference type="InterPro" id="IPR015507">
    <property type="entry name" value="rRNA-MeTfrase_E"/>
</dbReference>
<keyword evidence="5 8" id="KW-0808">Transferase</keyword>
<dbReference type="OrthoDB" id="1287559at2759"/>
<dbReference type="SUPFAM" id="SSF53335">
    <property type="entry name" value="S-adenosyl-L-methionine-dependent methyltransferases"/>
    <property type="match status" value="1"/>
</dbReference>
<evidence type="ECO:0000313" key="14">
    <source>
        <dbReference type="Proteomes" id="UP000240830"/>
    </source>
</evidence>
<feature type="domain" description="Ribosomal RNA methyltransferase SPB1-like C-terminal" evidence="11">
    <location>
        <begin position="588"/>
        <end position="798"/>
    </location>
</feature>
<evidence type="ECO:0000313" key="13">
    <source>
        <dbReference type="EMBL" id="PJF20164.1"/>
    </source>
</evidence>
<sequence length="808" mass="91949">MGFSKKTGKGRLDKYYFLAKDQGYRARSAFKLVQLHKKYNLLDQARVVIDLCAAPGGWLQVAAKYTPVSHVIVGVDLVPIKPIPGVKTIVADITTEKCRSELKKELKNWKADAVLHDGAPNVGKSWLHDAYSQSELVLHSLKLATEFLAADGCFVTKVFRSKDYNALMWVFNQLFKKVEATKPASSRTVSAEIFVVCRGFKAPNHIDPRLLDPKHVFEDITLLQGGVAKVDLLHPEKKIRHREGYEDGATMLFKTTSVEDFITSNEPNTILATFNQIQFTKETPKKVCDLADELAEIRVLCADLKVLGRREFKILSRWRKEARQALGIITAVATDSSKGEMSENVVVEENPICELDELAKKQDKQVKRDKRKALERKAKQRMRMQLSMGNADDLADEYAENEPLFSLVKSSGIVGNEDIVLSESDSDKEGHCINESEIETLSEDDDEALWESDLEADYERRQQKELSKNAVELVRSRRKKAVEHDEELDNQMASGSENEVVSNSDNEIAENPRTKLTTSLLKKEEEKANQDAKMALWYSNPLFRELDENPMPGELEESSKKKLKQEKKRKAHELEQMKQEKQREDAKKSKKLEPGEIVFVKAESSEDEEEELMIDPKTKESVLTPHGMTLAAKIARDQKRAKKDLIDESFNRYSFKDDGILPRWFLDDESKHNRPQKPITKEGVALLKAKMKELDSRPIKKELEAKGRNRQRVVRKLEAMKKKAAVIADSEDMGERQKSEQIQKMLSKAGKPQRKETKLVVARGSKRGVKGRPKGVKGHYKMVDSRMKKEVRAQKRIKARGKKNGGRR</sequence>
<evidence type="ECO:0000259" key="12">
    <source>
        <dbReference type="Pfam" id="PF11861"/>
    </source>
</evidence>
<dbReference type="FunFam" id="3.40.50.150:FF:000004">
    <property type="entry name" value="AdoMet-dependent rRNA methyltransferase SPB1"/>
    <property type="match status" value="1"/>
</dbReference>
<dbReference type="InterPro" id="IPR012920">
    <property type="entry name" value="rRNA_MeTfrase_SPB1-like_C"/>
</dbReference>
<dbReference type="GO" id="GO:0008650">
    <property type="term" value="F:rRNA (uridine-2'-O-)-methyltransferase activity"/>
    <property type="evidence" value="ECO:0007669"/>
    <property type="project" value="EnsemblFungi"/>
</dbReference>
<feature type="active site" description="Proton acceptor" evidence="8">
    <location>
        <position position="157"/>
    </location>
</feature>
<dbReference type="GO" id="GO:0005730">
    <property type="term" value="C:nucleolus"/>
    <property type="evidence" value="ECO:0007669"/>
    <property type="project" value="UniProtKB-SubCell"/>
</dbReference>
<comment type="subcellular location">
    <subcellularLocation>
        <location evidence="1 8">Nucleus</location>
        <location evidence="1 8">Nucleolus</location>
    </subcellularLocation>
</comment>
<dbReference type="InterPro" id="IPR050082">
    <property type="entry name" value="RNA_methyltr_RlmE"/>
</dbReference>
<feature type="compositionally biased region" description="Basic residues" evidence="9">
    <location>
        <begin position="794"/>
        <end position="808"/>
    </location>
</feature>
<feature type="compositionally biased region" description="Basic and acidic residues" evidence="9">
    <location>
        <begin position="572"/>
        <end position="594"/>
    </location>
</feature>
<evidence type="ECO:0000256" key="2">
    <source>
        <dbReference type="ARBA" id="ARBA00022517"/>
    </source>
</evidence>
<protein>
    <submittedName>
        <fullName evidence="13">AdoMet-dependent rRNA methyltransferase SPB1</fullName>
    </submittedName>
</protein>
<keyword evidence="14" id="KW-1185">Reference proteome</keyword>
<feature type="compositionally biased region" description="Basic and acidic residues" evidence="9">
    <location>
        <begin position="521"/>
        <end position="530"/>
    </location>
</feature>
<keyword evidence="4 8" id="KW-0489">Methyltransferase</keyword>
<dbReference type="Pfam" id="PF11861">
    <property type="entry name" value="DUF3381"/>
    <property type="match status" value="1"/>
</dbReference>
<dbReference type="PANTHER" id="PTHR10920:SF13">
    <property type="entry name" value="PRE-RRNA 2'-O-RIBOSE RNA METHYLTRANSFERASE FTSJ3"/>
    <property type="match status" value="1"/>
</dbReference>
<dbReference type="HAMAP" id="MF_03163">
    <property type="entry name" value="RNA_methyltr_E_SPB1"/>
    <property type="match status" value="1"/>
</dbReference>
<evidence type="ECO:0000256" key="3">
    <source>
        <dbReference type="ARBA" id="ARBA00022552"/>
    </source>
</evidence>
<name>A0A2H9TQZ4_9FUNG</name>
<dbReference type="GO" id="GO:0030687">
    <property type="term" value="C:preribosome, large subunit precursor"/>
    <property type="evidence" value="ECO:0007669"/>
    <property type="project" value="EnsemblFungi"/>
</dbReference>
<dbReference type="HAMAP" id="MF_01547">
    <property type="entry name" value="RNA_methyltr_E"/>
    <property type="match status" value="1"/>
</dbReference>
<dbReference type="GO" id="GO:0000463">
    <property type="term" value="P:maturation of LSU-rRNA from tricistronic rRNA transcript (SSU-rRNA, 5.8S rRNA, LSU-rRNA)"/>
    <property type="evidence" value="ECO:0007669"/>
    <property type="project" value="EnsemblFungi"/>
</dbReference>
<evidence type="ECO:0000259" key="11">
    <source>
        <dbReference type="Pfam" id="PF07780"/>
    </source>
</evidence>
<dbReference type="STRING" id="1246581.A0A2H9TQZ4"/>
<gene>
    <name evidence="13" type="ORF">PSACC_00030</name>
</gene>
<feature type="compositionally biased region" description="Polar residues" evidence="9">
    <location>
        <begin position="491"/>
        <end position="506"/>
    </location>
</feature>
<evidence type="ECO:0000256" key="9">
    <source>
        <dbReference type="SAM" id="MobiDB-lite"/>
    </source>
</evidence>
<evidence type="ECO:0000256" key="7">
    <source>
        <dbReference type="ARBA" id="ARBA00023242"/>
    </source>
</evidence>
<feature type="region of interest" description="Disordered" evidence="9">
    <location>
        <begin position="478"/>
        <end position="532"/>
    </location>
</feature>
<evidence type="ECO:0000256" key="1">
    <source>
        <dbReference type="ARBA" id="ARBA00004604"/>
    </source>
</evidence>
<dbReference type="InterPro" id="IPR002877">
    <property type="entry name" value="RNA_MeTrfase_FtsJ_dom"/>
</dbReference>
<evidence type="ECO:0000256" key="8">
    <source>
        <dbReference type="HAMAP-Rule" id="MF_03163"/>
    </source>
</evidence>
<accession>A0A2H9TQZ4</accession>
<feature type="region of interest" description="Disordered" evidence="9">
    <location>
        <begin position="544"/>
        <end position="625"/>
    </location>
</feature>
<evidence type="ECO:0000256" key="4">
    <source>
        <dbReference type="ARBA" id="ARBA00022603"/>
    </source>
</evidence>
<dbReference type="Gene3D" id="3.40.50.150">
    <property type="entry name" value="Vaccinia Virus protein VP39"/>
    <property type="match status" value="1"/>
</dbReference>
<feature type="compositionally biased region" description="Basic residues" evidence="9">
    <location>
        <begin position="764"/>
        <end position="780"/>
    </location>
</feature>
<dbReference type="Proteomes" id="UP000240830">
    <property type="component" value="Unassembled WGS sequence"/>
</dbReference>
<dbReference type="InterPro" id="IPR028589">
    <property type="entry name" value="SPB1-like"/>
</dbReference>
<feature type="domain" description="Ribosomal RNA methyltransferase FtsJ" evidence="10">
    <location>
        <begin position="24"/>
        <end position="200"/>
    </location>
</feature>